<proteinExistence type="inferred from homology"/>
<dbReference type="SUPFAM" id="SSF51905">
    <property type="entry name" value="FAD/NAD(P)-binding domain"/>
    <property type="match status" value="1"/>
</dbReference>
<evidence type="ECO:0000256" key="3">
    <source>
        <dbReference type="ARBA" id="ARBA00022630"/>
    </source>
</evidence>
<dbReference type="SUPFAM" id="SSF55424">
    <property type="entry name" value="FAD/NAD-linked reductases, dimerisation (C-terminal) domain"/>
    <property type="match status" value="1"/>
</dbReference>
<dbReference type="PANTHER" id="PTHR43429:SF1">
    <property type="entry name" value="NAD(P)H SULFUR OXIDOREDUCTASE (COA-DEPENDENT)"/>
    <property type="match status" value="1"/>
</dbReference>
<dbReference type="SUPFAM" id="SSF52821">
    <property type="entry name" value="Rhodanese/Cell cycle control phosphatase"/>
    <property type="match status" value="1"/>
</dbReference>
<feature type="domain" description="Rhodanese" evidence="7">
    <location>
        <begin position="465"/>
        <end position="549"/>
    </location>
</feature>
<dbReference type="SMART" id="SM00450">
    <property type="entry name" value="RHOD"/>
    <property type="match status" value="1"/>
</dbReference>
<keyword evidence="4" id="KW-0274">FAD</keyword>
<keyword evidence="5" id="KW-0560">Oxidoreductase</keyword>
<dbReference type="InterPro" id="IPR050260">
    <property type="entry name" value="FAD-bd_OxRdtase"/>
</dbReference>
<dbReference type="InterPro" id="IPR016156">
    <property type="entry name" value="FAD/NAD-linked_Rdtase_dimer_sf"/>
</dbReference>
<keyword evidence="3" id="KW-0285">Flavoprotein</keyword>
<evidence type="ECO:0000256" key="5">
    <source>
        <dbReference type="ARBA" id="ARBA00023002"/>
    </source>
</evidence>
<dbReference type="PRINTS" id="PR00368">
    <property type="entry name" value="FADPNR"/>
</dbReference>
<organism evidence="8 9">
    <name type="scientific">Hydrogenispora ethanolica</name>
    <dbReference type="NCBI Taxonomy" id="1082276"/>
    <lineage>
        <taxon>Bacteria</taxon>
        <taxon>Bacillati</taxon>
        <taxon>Bacillota</taxon>
        <taxon>Hydrogenispora</taxon>
    </lineage>
</organism>
<dbReference type="Pfam" id="PF07992">
    <property type="entry name" value="Pyr_redox_2"/>
    <property type="match status" value="1"/>
</dbReference>
<dbReference type="RefSeq" id="WP_132014829.1">
    <property type="nucleotide sequence ID" value="NZ_SLUN01000015.1"/>
</dbReference>
<dbReference type="Pfam" id="PF02852">
    <property type="entry name" value="Pyr_redox_dim"/>
    <property type="match status" value="1"/>
</dbReference>
<evidence type="ECO:0000256" key="1">
    <source>
        <dbReference type="ARBA" id="ARBA00001974"/>
    </source>
</evidence>
<dbReference type="InterPro" id="IPR023753">
    <property type="entry name" value="FAD/NAD-binding_dom"/>
</dbReference>
<sequence length="549" mass="59795">MKIIIIGAVAAGTSAAAKARRNDEAAEIKIFEMDSDISYSACGLPYFIGAEVDGREQLTPRNAAFFKSKYNVDIFTGHQVLAIRPDGKSIAVRNLATSEVFTETYDKLVIATGATPILPPIEGIEKENVFVLRNVRSADAIKDYIDRSKPEKALIIGSGFIGLEMVENLKTLGMEVTVVEAADHLMKPLDNDVAVYLRDILLQHGVRLYLNDAVLALEGNGWVEQAVLQSGETVRTDMVIVAAGIRPNVELAREAGVKLGVSGAIAVNPRLETSVKDIYACGDCAESYSVITGQALYRPLGSTANKMGRIAGDQMTGGDLEFRGILGTGIVKIFDATVAQTGLTEREALRNGFHVAVCHNIKPDKPEYFHGQEMLIKAVADRESGKLLGVQIIGKSGVDKRIDVFATALTFGAKVQDLFHLDLAYAPPFSTTKDPVMYTGMILTNDIERGRKLITPQELAERVRNNEAITVIDARASQQYQQSHLPGAMNLPHEVLRDSLDELDKEKLTVTYCNKGVTGNAAQNILINKGFKRVYNLSGGHKNYLKQSQ</sequence>
<dbReference type="PROSITE" id="PS50206">
    <property type="entry name" value="RHODANESE_3"/>
    <property type="match status" value="1"/>
</dbReference>
<dbReference type="Gene3D" id="3.40.250.10">
    <property type="entry name" value="Rhodanese-like domain"/>
    <property type="match status" value="1"/>
</dbReference>
<name>A0A4R1RK84_HYDET</name>
<dbReference type="Proteomes" id="UP000295008">
    <property type="component" value="Unassembled WGS sequence"/>
</dbReference>
<keyword evidence="9" id="KW-1185">Reference proteome</keyword>
<accession>A0A4R1RK84</accession>
<evidence type="ECO:0000313" key="8">
    <source>
        <dbReference type="EMBL" id="TCL66595.1"/>
    </source>
</evidence>
<dbReference type="EMBL" id="SLUN01000015">
    <property type="protein sequence ID" value="TCL66595.1"/>
    <property type="molecule type" value="Genomic_DNA"/>
</dbReference>
<dbReference type="OrthoDB" id="9802028at2"/>
<comment type="similarity">
    <text evidence="2">Belongs to the class-III pyridine nucleotide-disulfide oxidoreductase family.</text>
</comment>
<comment type="cofactor">
    <cofactor evidence="1">
        <name>FAD</name>
        <dbReference type="ChEBI" id="CHEBI:57692"/>
    </cofactor>
</comment>
<dbReference type="PANTHER" id="PTHR43429">
    <property type="entry name" value="PYRIDINE NUCLEOTIDE-DISULFIDE OXIDOREDUCTASE DOMAIN-CONTAINING"/>
    <property type="match status" value="1"/>
</dbReference>
<dbReference type="GO" id="GO:0004792">
    <property type="term" value="F:thiosulfate-cyanide sulfurtransferase activity"/>
    <property type="evidence" value="ECO:0007669"/>
    <property type="project" value="InterPro"/>
</dbReference>
<gene>
    <name evidence="8" type="ORF">EDC14_1015140</name>
</gene>
<reference evidence="8 9" key="1">
    <citation type="submission" date="2019-03" db="EMBL/GenBank/DDBJ databases">
        <title>Genomic Encyclopedia of Type Strains, Phase IV (KMG-IV): sequencing the most valuable type-strain genomes for metagenomic binning, comparative biology and taxonomic classification.</title>
        <authorList>
            <person name="Goeker M."/>
        </authorList>
    </citation>
    <scope>NUCLEOTIDE SEQUENCE [LARGE SCALE GENOMIC DNA]</scope>
    <source>
        <strain evidence="8 9">LX-B</strain>
    </source>
</reference>
<keyword evidence="6" id="KW-0676">Redox-active center</keyword>
<dbReference type="PROSITE" id="PS00380">
    <property type="entry name" value="RHODANESE_1"/>
    <property type="match status" value="1"/>
</dbReference>
<dbReference type="PRINTS" id="PR00411">
    <property type="entry name" value="PNDRDTASEI"/>
</dbReference>
<dbReference type="InterPro" id="IPR001763">
    <property type="entry name" value="Rhodanese-like_dom"/>
</dbReference>
<dbReference type="Gene3D" id="3.50.50.60">
    <property type="entry name" value="FAD/NAD(P)-binding domain"/>
    <property type="match status" value="2"/>
</dbReference>
<evidence type="ECO:0000256" key="6">
    <source>
        <dbReference type="ARBA" id="ARBA00023284"/>
    </source>
</evidence>
<dbReference type="InterPro" id="IPR036873">
    <property type="entry name" value="Rhodanese-like_dom_sf"/>
</dbReference>
<protein>
    <submittedName>
        <fullName evidence="8">NADPH-dependent 2,4-dienoyl-CoA reductase/sulfur reductase-like enzyme</fullName>
    </submittedName>
</protein>
<dbReference type="AlphaFoldDB" id="A0A4R1RK84"/>
<evidence type="ECO:0000256" key="2">
    <source>
        <dbReference type="ARBA" id="ARBA00009130"/>
    </source>
</evidence>
<dbReference type="Pfam" id="PF00581">
    <property type="entry name" value="Rhodanese"/>
    <property type="match status" value="1"/>
</dbReference>
<dbReference type="InterPro" id="IPR036188">
    <property type="entry name" value="FAD/NAD-bd_sf"/>
</dbReference>
<dbReference type="InterPro" id="IPR001307">
    <property type="entry name" value="Thiosulphate_STrfase_CS"/>
</dbReference>
<dbReference type="GO" id="GO:0016491">
    <property type="term" value="F:oxidoreductase activity"/>
    <property type="evidence" value="ECO:0007669"/>
    <property type="project" value="UniProtKB-KW"/>
</dbReference>
<evidence type="ECO:0000313" key="9">
    <source>
        <dbReference type="Proteomes" id="UP000295008"/>
    </source>
</evidence>
<dbReference type="InterPro" id="IPR004099">
    <property type="entry name" value="Pyr_nucl-diS_OxRdtase_dimer"/>
</dbReference>
<comment type="caution">
    <text evidence="8">The sequence shown here is derived from an EMBL/GenBank/DDBJ whole genome shotgun (WGS) entry which is preliminary data.</text>
</comment>
<evidence type="ECO:0000259" key="7">
    <source>
        <dbReference type="PROSITE" id="PS50206"/>
    </source>
</evidence>
<evidence type="ECO:0000256" key="4">
    <source>
        <dbReference type="ARBA" id="ARBA00022827"/>
    </source>
</evidence>